<dbReference type="Pfam" id="PF13239">
    <property type="entry name" value="2TM"/>
    <property type="match status" value="1"/>
</dbReference>
<dbReference type="RefSeq" id="WP_179561605.1">
    <property type="nucleotide sequence ID" value="NZ_BAABBJ010000005.1"/>
</dbReference>
<feature type="domain" description="2TM" evidence="2">
    <location>
        <begin position="16"/>
        <end position="85"/>
    </location>
</feature>
<reference evidence="3 4" key="1">
    <citation type="submission" date="2019-07" db="EMBL/GenBank/DDBJ databases">
        <title>Whole genome shotgun sequence of Cellulomonas soli NBRC 109434.</title>
        <authorList>
            <person name="Hosoyama A."/>
            <person name="Uohara A."/>
            <person name="Ohji S."/>
            <person name="Ichikawa N."/>
        </authorList>
    </citation>
    <scope>NUCLEOTIDE SEQUENCE [LARGE SCALE GENOMIC DNA]</scope>
    <source>
        <strain evidence="3 4">NBRC 109434</strain>
    </source>
</reference>
<evidence type="ECO:0000259" key="2">
    <source>
        <dbReference type="Pfam" id="PF13239"/>
    </source>
</evidence>
<keyword evidence="1" id="KW-0812">Transmembrane</keyword>
<keyword evidence="1" id="KW-1133">Transmembrane helix</keyword>
<keyword evidence="1" id="KW-0472">Membrane</keyword>
<feature type="transmembrane region" description="Helical" evidence="1">
    <location>
        <begin position="53"/>
        <end position="71"/>
    </location>
</feature>
<evidence type="ECO:0000313" key="3">
    <source>
        <dbReference type="EMBL" id="GEP67477.1"/>
    </source>
</evidence>
<dbReference type="EMBL" id="BKAL01000001">
    <property type="protein sequence ID" value="GEP67477.1"/>
    <property type="molecule type" value="Genomic_DNA"/>
</dbReference>
<gene>
    <name evidence="3" type="ORF">CSO01_01920</name>
</gene>
<proteinExistence type="predicted"/>
<organism evidence="3 4">
    <name type="scientific">Cellulomonas soli</name>
    <dbReference type="NCBI Taxonomy" id="931535"/>
    <lineage>
        <taxon>Bacteria</taxon>
        <taxon>Bacillati</taxon>
        <taxon>Actinomycetota</taxon>
        <taxon>Actinomycetes</taxon>
        <taxon>Micrococcales</taxon>
        <taxon>Cellulomonadaceae</taxon>
        <taxon>Cellulomonas</taxon>
    </lineage>
</organism>
<comment type="caution">
    <text evidence="3">The sequence shown here is derived from an EMBL/GenBank/DDBJ whole genome shotgun (WGS) entry which is preliminary data.</text>
</comment>
<evidence type="ECO:0000256" key="1">
    <source>
        <dbReference type="SAM" id="Phobius"/>
    </source>
</evidence>
<dbReference type="Proteomes" id="UP000321798">
    <property type="component" value="Unassembled WGS sequence"/>
</dbReference>
<accession>A0A512P8F2</accession>
<name>A0A512P8F2_9CELL</name>
<dbReference type="AlphaFoldDB" id="A0A512P8F2"/>
<evidence type="ECO:0000313" key="4">
    <source>
        <dbReference type="Proteomes" id="UP000321798"/>
    </source>
</evidence>
<feature type="transmembrane region" description="Helical" evidence="1">
    <location>
        <begin position="26"/>
        <end position="47"/>
    </location>
</feature>
<keyword evidence="4" id="KW-1185">Reference proteome</keyword>
<dbReference type="InterPro" id="IPR025698">
    <property type="entry name" value="2TM_dom"/>
</dbReference>
<sequence length="95" mass="10963">MTEPAVPSRDKERELALKRVRARRDLTTHAVTYVVVNSFLVLVWWVTTPNGNFWPIWVLGGWGIGLALNAWEVLGRRPITEADIDRELRRGRPQD</sequence>
<protein>
    <recommendedName>
        <fullName evidence="2">2TM domain-containing protein</fullName>
    </recommendedName>
</protein>